<accession>A0A1I3ALS2</accession>
<gene>
    <name evidence="1" type="ORF">SAMN04488066_106116</name>
</gene>
<protein>
    <submittedName>
        <fullName evidence="1">Uncharacterized protein</fullName>
    </submittedName>
</protein>
<name>A0A1I3ALS2_9EURY</name>
<sequence>MGCSDFELVTILILLLTNSPGPYRLFSDFNGVWLINVPIVVIQSVKR</sequence>
<dbReference type="Proteomes" id="UP000323537">
    <property type="component" value="Unassembled WGS sequence"/>
</dbReference>
<evidence type="ECO:0000313" key="2">
    <source>
        <dbReference type="Proteomes" id="UP000323537"/>
    </source>
</evidence>
<organism evidence="1 2">
    <name type="scientific">Halorubrum aquaticum</name>
    <dbReference type="NCBI Taxonomy" id="387340"/>
    <lineage>
        <taxon>Archaea</taxon>
        <taxon>Methanobacteriati</taxon>
        <taxon>Methanobacteriota</taxon>
        <taxon>Stenosarchaea group</taxon>
        <taxon>Halobacteria</taxon>
        <taxon>Halobacteriales</taxon>
        <taxon>Haloferacaceae</taxon>
        <taxon>Halorubrum</taxon>
    </lineage>
</organism>
<reference evidence="1 2" key="1">
    <citation type="submission" date="2016-10" db="EMBL/GenBank/DDBJ databases">
        <authorList>
            <person name="Varghese N."/>
            <person name="Submissions S."/>
        </authorList>
    </citation>
    <scope>NUCLEOTIDE SEQUENCE [LARGE SCALE GENOMIC DNA]</scope>
    <source>
        <strain evidence="1 2">CGMCC 1.6377</strain>
    </source>
</reference>
<proteinExistence type="predicted"/>
<dbReference type="AlphaFoldDB" id="A0A1I3ALS2"/>
<keyword evidence="2" id="KW-1185">Reference proteome</keyword>
<evidence type="ECO:0000313" key="1">
    <source>
        <dbReference type="EMBL" id="SFH50960.1"/>
    </source>
</evidence>
<dbReference type="EMBL" id="FOPZ01000006">
    <property type="protein sequence ID" value="SFH50960.1"/>
    <property type="molecule type" value="Genomic_DNA"/>
</dbReference>